<evidence type="ECO:0000313" key="2">
    <source>
        <dbReference type="Proteomes" id="UP000214610"/>
    </source>
</evidence>
<proteinExistence type="predicted"/>
<dbReference type="AlphaFoldDB" id="A0A227KSX0"/>
<reference evidence="2" key="1">
    <citation type="submission" date="2017-05" db="EMBL/GenBank/DDBJ databases">
        <title>Improved OligoMM genomes.</title>
        <authorList>
            <person name="Garzetti D."/>
        </authorList>
    </citation>
    <scope>NUCLEOTIDE SEQUENCE [LARGE SCALE GENOMIC DNA]</scope>
    <source>
        <strain evidence="2">YL45</strain>
    </source>
</reference>
<protein>
    <submittedName>
        <fullName evidence="1">Uncharacterized protein</fullName>
    </submittedName>
</protein>
<gene>
    <name evidence="1" type="ORF">ADH67_02410</name>
</gene>
<accession>A0A227KSX0</accession>
<keyword evidence="2" id="KW-1185">Reference proteome</keyword>
<name>A0A227KSX0_9BURK</name>
<comment type="caution">
    <text evidence="1">The sequence shown here is derived from an EMBL/GenBank/DDBJ whole genome shotgun (WGS) entry which is preliminary data.</text>
</comment>
<dbReference type="EMBL" id="NHMP01000001">
    <property type="protein sequence ID" value="OXE51165.1"/>
    <property type="molecule type" value="Genomic_DNA"/>
</dbReference>
<dbReference type="Proteomes" id="UP000214610">
    <property type="component" value="Unassembled WGS sequence"/>
</dbReference>
<evidence type="ECO:0000313" key="1">
    <source>
        <dbReference type="EMBL" id="OXE51165.1"/>
    </source>
</evidence>
<sequence>MVKNPKGKNEADNRIYNELLILSHIMSTLNPTSTWKLRVKELVLDFLNQKEQSELGFPLNWESEKIWLS</sequence>
<organism evidence="1 2">
    <name type="scientific">Turicimonas muris</name>
    <dbReference type="NCBI Taxonomy" id="1796652"/>
    <lineage>
        <taxon>Bacteria</taxon>
        <taxon>Pseudomonadati</taxon>
        <taxon>Pseudomonadota</taxon>
        <taxon>Betaproteobacteria</taxon>
        <taxon>Burkholderiales</taxon>
        <taxon>Sutterellaceae</taxon>
        <taxon>Turicimonas</taxon>
    </lineage>
</organism>